<dbReference type="PANTHER" id="PTHR31655:SF7">
    <property type="entry name" value="PROTEIN FAM78A"/>
    <property type="match status" value="1"/>
</dbReference>
<dbReference type="InterPro" id="IPR029638">
    <property type="entry name" value="FAM78"/>
</dbReference>
<feature type="region of interest" description="Disordered" evidence="1">
    <location>
        <begin position="517"/>
        <end position="540"/>
    </location>
</feature>
<reference evidence="2 3" key="1">
    <citation type="submission" date="2024-02" db="EMBL/GenBank/DDBJ databases">
        <authorList>
            <person name="Daric V."/>
            <person name="Darras S."/>
        </authorList>
    </citation>
    <scope>NUCLEOTIDE SEQUENCE [LARGE SCALE GENOMIC DNA]</scope>
</reference>
<evidence type="ECO:0000313" key="2">
    <source>
        <dbReference type="EMBL" id="CAK8675077.1"/>
    </source>
</evidence>
<accession>A0ABP0F9U8</accession>
<name>A0ABP0F9U8_CLALP</name>
<evidence type="ECO:0000313" key="3">
    <source>
        <dbReference type="Proteomes" id="UP001642483"/>
    </source>
</evidence>
<keyword evidence="3" id="KW-1185">Reference proteome</keyword>
<organism evidence="2 3">
    <name type="scientific">Clavelina lepadiformis</name>
    <name type="common">Light-bulb sea squirt</name>
    <name type="synonym">Ascidia lepadiformis</name>
    <dbReference type="NCBI Taxonomy" id="159417"/>
    <lineage>
        <taxon>Eukaryota</taxon>
        <taxon>Metazoa</taxon>
        <taxon>Chordata</taxon>
        <taxon>Tunicata</taxon>
        <taxon>Ascidiacea</taxon>
        <taxon>Aplousobranchia</taxon>
        <taxon>Clavelinidae</taxon>
        <taxon>Clavelina</taxon>
    </lineage>
</organism>
<evidence type="ECO:0000256" key="1">
    <source>
        <dbReference type="SAM" id="MobiDB-lite"/>
    </source>
</evidence>
<dbReference type="EMBL" id="CAWYQH010000013">
    <property type="protein sequence ID" value="CAK8675077.1"/>
    <property type="molecule type" value="Genomic_DNA"/>
</dbReference>
<proteinExistence type="predicted"/>
<protein>
    <submittedName>
        <fullName evidence="2">Uncharacterized protein</fullName>
    </submittedName>
</protein>
<gene>
    <name evidence="2" type="ORF">CVLEPA_LOCUS4699</name>
</gene>
<dbReference type="Proteomes" id="UP001642483">
    <property type="component" value="Unassembled WGS sequence"/>
</dbReference>
<comment type="caution">
    <text evidence="2">The sequence shown here is derived from an EMBL/GenBank/DDBJ whole genome shotgun (WGS) entry which is preliminary data.</text>
</comment>
<dbReference type="PANTHER" id="PTHR31655">
    <property type="entry name" value="PROTEIN FAM78A"/>
    <property type="match status" value="1"/>
</dbReference>
<sequence>MNRPSSQCLESLIRTLRSNHSSASPNYPKETNCLHSLLFEAVSSQVNNEKEYEEQSLDVYKQLRDLVIFIVAVELYSRKSRNTYFCPTSLLPQKPRILDNKHPSKSTSKQRWVSQKSAIHFTSLGNSKTDQQRVRKLVRNSTKLCSEWYALLPLRCCTNLNKENRICSIGNYASSSKRRANANENNDNPTSLPHSEKQYIDERNSYCSKQQDNSTECLSAPESLGQTIGPSTFAQRKRRISYNTNPLSSSSPGGKISRKLEAFGDFNVDSRINNTKRRFENQSGSETSQKFFCIKEFWESEKRNKNSSESLYIPRRPLKRLLRRSKSVYSCFQDASLERANRSSLVNSIGQSYKQRATVTDWVTSFSKSEKCTDIRAGRYERISTAGEDLKTPPRVSSAPACIPICNKRGRHTICETIRDFNSNANAATSCTNLPSSLKTIFDHNPTTPSHFSHQESFKLEEFRVKPPKLTSHKTYSSKTNFTNGSFCRKNATLASITGNLSQIGEKNTVVLSGLSNSVKTDPSAQKKRNSAKQDRHTTLRSPTFWPQRSTYKRGQFNHSSIQDKELVDNNCSRLDQDIAASVRCLCRISSSEDSCKVCESPSCIPSFRNRFRVKTESDCRLLTGRTFSDSHDLVQKHEATLSTSRQKSLFGDSKYLLNFCQNSQQSSVNNHHSSEDLLPPREILHRHREDIDLIFATVRSSQTNSALLFRKLLHAANAASPKLSTLGIITPEQTEMGCFHSVSNKSKVGPCRTNIFSDVQATIDQCPTDIEEISPIVLRYRTPYFRAKAQVIMPPIRRKETWTVGWIQACDYMKFINQYGTLGCSSWEIPALKSGKIPAVSDSDGVSYPWYGNTTEIATIVGPTDTYRRMNLMMNDNFYPSVTWDIPVSEGTNAHLTRIVRDQSFITWLAAINETTKDIIVLKTVRWNFYLEIDIDPTRELGQRARIVAPRIQKQPIITNGPGEKNYFNSPLRNRRRVVPATDNNSNSTFVGQIPFSALIRPSANNAQTLIWRPSEGRPVIVVPAKEEHRDSTELVLFNGCSAMHGKESIIKEISKQEVIQIQQLVR</sequence>